<comment type="caution">
    <text evidence="9">The sequence shown here is derived from an EMBL/GenBank/DDBJ whole genome shotgun (WGS) entry which is preliminary data.</text>
</comment>
<evidence type="ECO:0000256" key="4">
    <source>
        <dbReference type="ARBA" id="ARBA00022801"/>
    </source>
</evidence>
<name>A0AAJ0XIA6_HALSE</name>
<comment type="similarity">
    <text evidence="1 8">Belongs to the SOS response-associated peptidase family.</text>
</comment>
<keyword evidence="5" id="KW-0190">Covalent protein-DNA linkage</keyword>
<dbReference type="EC" id="3.4.-.-" evidence="8"/>
<evidence type="ECO:0000256" key="8">
    <source>
        <dbReference type="RuleBase" id="RU364100"/>
    </source>
</evidence>
<keyword evidence="10" id="KW-1185">Reference proteome</keyword>
<evidence type="ECO:0000256" key="1">
    <source>
        <dbReference type="ARBA" id="ARBA00008136"/>
    </source>
</evidence>
<dbReference type="GO" id="GO:0003697">
    <property type="term" value="F:single-stranded DNA binding"/>
    <property type="evidence" value="ECO:0007669"/>
    <property type="project" value="InterPro"/>
</dbReference>
<reference evidence="9" key="1">
    <citation type="submission" date="2017-05" db="EMBL/GenBank/DDBJ databases">
        <authorList>
            <person name="Imhoff J.F."/>
            <person name="Rahn T."/>
            <person name="Kuenzel S."/>
            <person name="Neulinger S.C."/>
        </authorList>
    </citation>
    <scope>NUCLEOTIDE SEQUENCE</scope>
    <source>
        <strain evidence="9">DSM 4395</strain>
    </source>
</reference>
<dbReference type="Pfam" id="PF02586">
    <property type="entry name" value="SRAP"/>
    <property type="match status" value="1"/>
</dbReference>
<dbReference type="EMBL" id="NHSF01000088">
    <property type="protein sequence ID" value="MBK5932295.1"/>
    <property type="molecule type" value="Genomic_DNA"/>
</dbReference>
<keyword evidence="2 8" id="KW-0645">Protease</keyword>
<evidence type="ECO:0000313" key="9">
    <source>
        <dbReference type="EMBL" id="MBK5932295.1"/>
    </source>
</evidence>
<reference evidence="9" key="2">
    <citation type="journal article" date="2020" name="Microorganisms">
        <title>Osmotic Adaptation and Compatible Solute Biosynthesis of Phototrophic Bacteria as Revealed from Genome Analyses.</title>
        <authorList>
            <person name="Imhoff J.F."/>
            <person name="Rahn T."/>
            <person name="Kunzel S."/>
            <person name="Keller A."/>
            <person name="Neulinger S.C."/>
        </authorList>
    </citation>
    <scope>NUCLEOTIDE SEQUENCE</scope>
    <source>
        <strain evidence="9">DSM 4395</strain>
    </source>
</reference>
<dbReference type="PANTHER" id="PTHR13604:SF0">
    <property type="entry name" value="ABASIC SITE PROCESSING PROTEIN HMCES"/>
    <property type="match status" value="1"/>
</dbReference>
<dbReference type="InterPro" id="IPR036590">
    <property type="entry name" value="SRAP-like"/>
</dbReference>
<dbReference type="GO" id="GO:0008233">
    <property type="term" value="F:peptidase activity"/>
    <property type="evidence" value="ECO:0007669"/>
    <property type="project" value="UniProtKB-KW"/>
</dbReference>
<evidence type="ECO:0000256" key="2">
    <source>
        <dbReference type="ARBA" id="ARBA00022670"/>
    </source>
</evidence>
<evidence type="ECO:0000256" key="3">
    <source>
        <dbReference type="ARBA" id="ARBA00022763"/>
    </source>
</evidence>
<dbReference type="RefSeq" id="WP_201247144.1">
    <property type="nucleotide sequence ID" value="NZ_NHSF01000088.1"/>
</dbReference>
<dbReference type="AlphaFoldDB" id="A0AAJ0XIA6"/>
<evidence type="ECO:0000256" key="5">
    <source>
        <dbReference type="ARBA" id="ARBA00023124"/>
    </source>
</evidence>
<evidence type="ECO:0000256" key="6">
    <source>
        <dbReference type="ARBA" id="ARBA00023125"/>
    </source>
</evidence>
<organism evidence="9 10">
    <name type="scientific">Halochromatium salexigens</name>
    <name type="common">Chromatium salexigens</name>
    <dbReference type="NCBI Taxonomy" id="49447"/>
    <lineage>
        <taxon>Bacteria</taxon>
        <taxon>Pseudomonadati</taxon>
        <taxon>Pseudomonadota</taxon>
        <taxon>Gammaproteobacteria</taxon>
        <taxon>Chromatiales</taxon>
        <taxon>Chromatiaceae</taxon>
        <taxon>Halochromatium</taxon>
    </lineage>
</organism>
<accession>A0AAJ0XIA6</accession>
<keyword evidence="7" id="KW-0456">Lyase</keyword>
<evidence type="ECO:0000256" key="7">
    <source>
        <dbReference type="ARBA" id="ARBA00023239"/>
    </source>
</evidence>
<evidence type="ECO:0000313" key="10">
    <source>
        <dbReference type="Proteomes" id="UP001296967"/>
    </source>
</evidence>
<keyword evidence="4 8" id="KW-0378">Hydrolase</keyword>
<dbReference type="GO" id="GO:0016829">
    <property type="term" value="F:lyase activity"/>
    <property type="evidence" value="ECO:0007669"/>
    <property type="project" value="UniProtKB-KW"/>
</dbReference>
<dbReference type="GO" id="GO:0006508">
    <property type="term" value="P:proteolysis"/>
    <property type="evidence" value="ECO:0007669"/>
    <property type="project" value="UniProtKB-KW"/>
</dbReference>
<protein>
    <recommendedName>
        <fullName evidence="8">Abasic site processing protein</fullName>
        <ecNumber evidence="8">3.4.-.-</ecNumber>
    </recommendedName>
</protein>
<proteinExistence type="inferred from homology"/>
<dbReference type="InterPro" id="IPR003738">
    <property type="entry name" value="SRAP"/>
</dbReference>
<dbReference type="Gene3D" id="3.90.1680.10">
    <property type="entry name" value="SOS response associated peptidase-like"/>
    <property type="match status" value="1"/>
</dbReference>
<dbReference type="SUPFAM" id="SSF143081">
    <property type="entry name" value="BB1717-like"/>
    <property type="match status" value="1"/>
</dbReference>
<dbReference type="Proteomes" id="UP001296967">
    <property type="component" value="Unassembled WGS sequence"/>
</dbReference>
<keyword evidence="6" id="KW-0238">DNA-binding</keyword>
<dbReference type="GO" id="GO:0106300">
    <property type="term" value="P:protein-DNA covalent cross-linking repair"/>
    <property type="evidence" value="ECO:0007669"/>
    <property type="project" value="InterPro"/>
</dbReference>
<gene>
    <name evidence="9" type="ORF">CCR82_17595</name>
</gene>
<keyword evidence="3" id="KW-0227">DNA damage</keyword>
<dbReference type="PANTHER" id="PTHR13604">
    <property type="entry name" value="DC12-RELATED"/>
    <property type="match status" value="1"/>
</dbReference>
<sequence length="232" mass="25824">MCGRFAQYADPETLADHFGLATTAVDAQPRYNVAPTQPVLAVRLTEDQQHRECVNLRWGLVPFWSKVPDHRYSMINARAETVASKPAYRAAFAQRRCLIPADAFYEWQPGKDGKQPYAIRRKDQAPFAMAGLWEHWEGDDGAVIDSCTIIVTEANALLAAIHDRMPVILAPEDYGNWLGTGRTDRETDKALLQSLLKPADPSGWEAYPISRAVNRPANDSPNLIEPLVAEAP</sequence>